<proteinExistence type="predicted"/>
<reference evidence="2 3" key="1">
    <citation type="journal article" date="2015" name="Biotechnol. Biofuels">
        <title>Enhanced degradation of softwood versus hardwood by the white-rot fungus Pycnoporus coccineus.</title>
        <authorList>
            <person name="Couturier M."/>
            <person name="Navarro D."/>
            <person name="Chevret D."/>
            <person name="Henrissat B."/>
            <person name="Piumi F."/>
            <person name="Ruiz-Duenas F.J."/>
            <person name="Martinez A.T."/>
            <person name="Grigoriev I.V."/>
            <person name="Riley R."/>
            <person name="Lipzen A."/>
            <person name="Berrin J.G."/>
            <person name="Master E.R."/>
            <person name="Rosso M.N."/>
        </authorList>
    </citation>
    <scope>NUCLEOTIDE SEQUENCE [LARGE SCALE GENOMIC DNA]</scope>
    <source>
        <strain evidence="2 3">BRFM310</strain>
    </source>
</reference>
<dbReference type="STRING" id="1353009.A0A1Y2J0P2"/>
<dbReference type="EMBL" id="KZ084090">
    <property type="protein sequence ID" value="OSD06364.1"/>
    <property type="molecule type" value="Genomic_DNA"/>
</dbReference>
<evidence type="ECO:0000313" key="3">
    <source>
        <dbReference type="Proteomes" id="UP000193067"/>
    </source>
</evidence>
<evidence type="ECO:0000256" key="1">
    <source>
        <dbReference type="SAM" id="MobiDB-lite"/>
    </source>
</evidence>
<dbReference type="OrthoDB" id="3256438at2759"/>
<name>A0A1Y2J0P2_TRAC3</name>
<keyword evidence="3" id="KW-1185">Reference proteome</keyword>
<sequence length="277" mass="30386">MPCSPNMAGTSRGVALVVVLYPALCVCRGPPFVLRLHPGRFAPPSPPPHLNLPFMSCTVAPPNPATTSFVPRKRTMSFSTPTPMKSARTNLRRTGSYLSLADMQVAEYTPLYGRDGPVKAYTAGDSLVIGQYDCRMRSHKRRTAPACSSTVCPEPPKPKPKSLFTSRRRAPRPCTSSPLAPVQRTLGEHPSLPYTKKREPDLYRTAIETRMRMSPVGRNILHMGPRVALSIISATEALEHLVASQRDGEALRGGDLALTASWVDVSQEDWEMVDHSL</sequence>
<dbReference type="Proteomes" id="UP000193067">
    <property type="component" value="Unassembled WGS sequence"/>
</dbReference>
<feature type="region of interest" description="Disordered" evidence="1">
    <location>
        <begin position="146"/>
        <end position="195"/>
    </location>
</feature>
<gene>
    <name evidence="2" type="ORF">PYCCODRAFT_925081</name>
</gene>
<dbReference type="AlphaFoldDB" id="A0A1Y2J0P2"/>
<accession>A0A1Y2J0P2</accession>
<organism evidence="2 3">
    <name type="scientific">Trametes coccinea (strain BRFM310)</name>
    <name type="common">Pycnoporus coccineus</name>
    <dbReference type="NCBI Taxonomy" id="1353009"/>
    <lineage>
        <taxon>Eukaryota</taxon>
        <taxon>Fungi</taxon>
        <taxon>Dikarya</taxon>
        <taxon>Basidiomycota</taxon>
        <taxon>Agaricomycotina</taxon>
        <taxon>Agaricomycetes</taxon>
        <taxon>Polyporales</taxon>
        <taxon>Polyporaceae</taxon>
        <taxon>Trametes</taxon>
    </lineage>
</organism>
<evidence type="ECO:0000313" key="2">
    <source>
        <dbReference type="EMBL" id="OSD06364.1"/>
    </source>
</evidence>
<protein>
    <submittedName>
        <fullName evidence="2">Uncharacterized protein</fullName>
    </submittedName>
</protein>